<accession>A0ABW5B1Y2</accession>
<evidence type="ECO:0000313" key="2">
    <source>
        <dbReference type="EMBL" id="MFD2188347.1"/>
    </source>
</evidence>
<dbReference type="RefSeq" id="WP_378321380.1">
    <property type="nucleotide sequence ID" value="NZ_JBHUHY010000016.1"/>
</dbReference>
<dbReference type="EMBL" id="JBHUHY010000016">
    <property type="protein sequence ID" value="MFD2188347.1"/>
    <property type="molecule type" value="Genomic_DNA"/>
</dbReference>
<feature type="domain" description="DUF5648" evidence="1">
    <location>
        <begin position="396"/>
        <end position="532"/>
    </location>
</feature>
<dbReference type="PROSITE" id="PS51257">
    <property type="entry name" value="PROKAR_LIPOPROTEIN"/>
    <property type="match status" value="1"/>
</dbReference>
<evidence type="ECO:0000259" key="1">
    <source>
        <dbReference type="Pfam" id="PF18885"/>
    </source>
</evidence>
<reference evidence="3" key="1">
    <citation type="journal article" date="2019" name="Int. J. Syst. Evol. Microbiol.">
        <title>The Global Catalogue of Microorganisms (GCM) 10K type strain sequencing project: providing services to taxonomists for standard genome sequencing and annotation.</title>
        <authorList>
            <consortium name="The Broad Institute Genomics Platform"/>
            <consortium name="The Broad Institute Genome Sequencing Center for Infectious Disease"/>
            <person name="Wu L."/>
            <person name="Ma J."/>
        </authorList>
    </citation>
    <scope>NUCLEOTIDE SEQUENCE [LARGE SCALE GENOMIC DNA]</scope>
    <source>
        <strain evidence="3">DT92</strain>
    </source>
</reference>
<comment type="caution">
    <text evidence="2">The sequence shown here is derived from an EMBL/GenBank/DDBJ whole genome shotgun (WGS) entry which is preliminary data.</text>
</comment>
<name>A0ABW5B1Y2_9FLAO</name>
<evidence type="ECO:0000313" key="3">
    <source>
        <dbReference type="Proteomes" id="UP001597344"/>
    </source>
</evidence>
<organism evidence="2 3">
    <name type="scientific">Aquimarina celericrescens</name>
    <dbReference type="NCBI Taxonomy" id="1964542"/>
    <lineage>
        <taxon>Bacteria</taxon>
        <taxon>Pseudomonadati</taxon>
        <taxon>Bacteroidota</taxon>
        <taxon>Flavobacteriia</taxon>
        <taxon>Flavobacteriales</taxon>
        <taxon>Flavobacteriaceae</taxon>
        <taxon>Aquimarina</taxon>
    </lineage>
</organism>
<gene>
    <name evidence="2" type="ORF">ACFSJT_16195</name>
</gene>
<sequence>MKKRFIFALAITTMFYSCDKDDGIEQTTESIATEKGYQLDDGTFIGAGYGFTSGESRLYATPFEHKGGNQAIVKSNLPSDLKAVSGSYAYVEDTYNLYKLKGNADSLGLNFKYRDYIDFNFYYQPGLTKVSTEDKNKVSVIVKIDVVTSKYDVLGKPGYESLTSTAKNLAKNDTDRFREKYGDLYVESAIYGASLNFVFNFDSTLLTEYERKTLKAGFGLGILKVFGIGFGTDKQKVESERLLSKVQTVDFDTNSSGFTPDKSITSDPQTYIDELKRFTNHVKTDPLNSVVLAQKTSNYSKYITQGGFNDDPTLAKKCIKLKNEWDYVYKVMDVIVDNAGDTGTRNLAKQLRSEAASNKESALKCNTYNLPSSIAVLRKYEDFVRFYEIKLRDETMRRFYDNVGKTYFYTYDQNEINSLGQQSSRYRDEGNAFYVLNSRIGNDTDIVPLYRFVSYNGSKVTYFYTTNKSEGDNYFQKYEGIAGYVYKKSKDGTVALYRYRNKDTYLYTTDKGEGNNAVKNFGFKYEGVQCYVFKL</sequence>
<protein>
    <recommendedName>
        <fullName evidence="1">DUF5648 domain-containing protein</fullName>
    </recommendedName>
</protein>
<dbReference type="InterPro" id="IPR043708">
    <property type="entry name" value="DUF5648"/>
</dbReference>
<dbReference type="Proteomes" id="UP001597344">
    <property type="component" value="Unassembled WGS sequence"/>
</dbReference>
<proteinExistence type="predicted"/>
<dbReference type="Pfam" id="PF18885">
    <property type="entry name" value="DUF5648"/>
    <property type="match status" value="1"/>
</dbReference>
<keyword evidence="3" id="KW-1185">Reference proteome</keyword>